<dbReference type="AlphaFoldDB" id="A0A8J2U1Y4"/>
<evidence type="ECO:0000313" key="5">
    <source>
        <dbReference type="Proteomes" id="UP000619743"/>
    </source>
</evidence>
<dbReference type="Pfam" id="PF11871">
    <property type="entry name" value="DUF3391"/>
    <property type="match status" value="1"/>
</dbReference>
<dbReference type="SMART" id="SM00471">
    <property type="entry name" value="HDc"/>
    <property type="match status" value="1"/>
</dbReference>
<dbReference type="OrthoDB" id="9802066at2"/>
<dbReference type="InterPro" id="IPR003607">
    <property type="entry name" value="HD/PDEase_dom"/>
</dbReference>
<dbReference type="InterPro" id="IPR037522">
    <property type="entry name" value="HD_GYP_dom"/>
</dbReference>
<dbReference type="RefSeq" id="WP_087504139.1">
    <property type="nucleotide sequence ID" value="NZ_BMDX01000001.1"/>
</dbReference>
<dbReference type="EMBL" id="BMDX01000001">
    <property type="protein sequence ID" value="GGA63722.1"/>
    <property type="molecule type" value="Genomic_DNA"/>
</dbReference>
<evidence type="ECO:0000259" key="3">
    <source>
        <dbReference type="PROSITE" id="PS51832"/>
    </source>
</evidence>
<dbReference type="Proteomes" id="UP000619743">
    <property type="component" value="Unassembled WGS sequence"/>
</dbReference>
<comment type="caution">
    <text evidence="4">The sequence shown here is derived from an EMBL/GenBank/DDBJ whole genome shotgun (WGS) entry which is preliminary data.</text>
</comment>
<dbReference type="PANTHER" id="PTHR43155">
    <property type="entry name" value="CYCLIC DI-GMP PHOSPHODIESTERASE PA4108-RELATED"/>
    <property type="match status" value="1"/>
</dbReference>
<gene>
    <name evidence="4" type="ORF">GCM10011369_01340</name>
</gene>
<organism evidence="4 5">
    <name type="scientific">Neiella marina</name>
    <dbReference type="NCBI Taxonomy" id="508461"/>
    <lineage>
        <taxon>Bacteria</taxon>
        <taxon>Pseudomonadati</taxon>
        <taxon>Pseudomonadota</taxon>
        <taxon>Gammaproteobacteria</taxon>
        <taxon>Alteromonadales</taxon>
        <taxon>Echinimonadaceae</taxon>
        <taxon>Neiella</taxon>
    </lineage>
</organism>
<dbReference type="PANTHER" id="PTHR43155:SF2">
    <property type="entry name" value="CYCLIC DI-GMP PHOSPHODIESTERASE PA4108"/>
    <property type="match status" value="1"/>
</dbReference>
<dbReference type="InterPro" id="IPR006674">
    <property type="entry name" value="HD_domain"/>
</dbReference>
<sequence length="392" mass="44214">MTKTISINELKVGMFIAGIAKCRGNFALKKPGFVTSQASIDALISKGVEQLHIDPNKKLPDENKAQGLEATQSQPRTRYDAPLVSVEREMEQAKALHNQARQLQKKAFRDLEKGHNLDVEAFKELGEGLMDSMFRNPQALTMMTRIRQKDEYLLEHSINVGILLGVFGRYLKLDEKVIADMVTGGLLHDIGKLRVPEEILHKPGKLMPEEFEQMKRHVLHGRDIIDENQVVLPKTTMEVIVQHHEQLSGAGYPKRLVGDEISQYGRMASIVDIFDALTGERVYKKAMLPTAALSIIRSMAPDKLDQELVNAFIRCINVYPVGTLVKLQSGRLGIVVEINEKAPTRPMLKLVYSAKFNRHINVEMYNLAQYESDKIVSAEKPEAYGLELKNYI</sequence>
<feature type="compositionally biased region" description="Basic and acidic residues" evidence="1">
    <location>
        <begin position="55"/>
        <end position="64"/>
    </location>
</feature>
<feature type="domain" description="HD-GYP" evidence="3">
    <location>
        <begin position="131"/>
        <end position="328"/>
    </location>
</feature>
<protein>
    <submittedName>
        <fullName evidence="4">Phosphodiesterase</fullName>
    </submittedName>
</protein>
<dbReference type="SUPFAM" id="SSF109604">
    <property type="entry name" value="HD-domain/PDEase-like"/>
    <property type="match status" value="1"/>
</dbReference>
<evidence type="ECO:0000256" key="1">
    <source>
        <dbReference type="SAM" id="MobiDB-lite"/>
    </source>
</evidence>
<dbReference type="CDD" id="cd00077">
    <property type="entry name" value="HDc"/>
    <property type="match status" value="1"/>
</dbReference>
<evidence type="ECO:0000313" key="4">
    <source>
        <dbReference type="EMBL" id="GGA63722.1"/>
    </source>
</evidence>
<dbReference type="PROSITE" id="PS51832">
    <property type="entry name" value="HD_GYP"/>
    <property type="match status" value="1"/>
</dbReference>
<dbReference type="InterPro" id="IPR021812">
    <property type="entry name" value="DUF3391"/>
</dbReference>
<dbReference type="GO" id="GO:0008081">
    <property type="term" value="F:phosphoric diester hydrolase activity"/>
    <property type="evidence" value="ECO:0007669"/>
    <property type="project" value="UniProtKB-ARBA"/>
</dbReference>
<dbReference type="Pfam" id="PF13487">
    <property type="entry name" value="HD_5"/>
    <property type="match status" value="1"/>
</dbReference>
<proteinExistence type="predicted"/>
<dbReference type="Gene3D" id="1.10.3210.10">
    <property type="entry name" value="Hypothetical protein af1432"/>
    <property type="match status" value="1"/>
</dbReference>
<reference evidence="5" key="1">
    <citation type="journal article" date="2019" name="Int. J. Syst. Evol. Microbiol.">
        <title>The Global Catalogue of Microorganisms (GCM) 10K type strain sequencing project: providing services to taxonomists for standard genome sequencing and annotation.</title>
        <authorList>
            <consortium name="The Broad Institute Genomics Platform"/>
            <consortium name="The Broad Institute Genome Sequencing Center for Infectious Disease"/>
            <person name="Wu L."/>
            <person name="Ma J."/>
        </authorList>
    </citation>
    <scope>NUCLEOTIDE SEQUENCE [LARGE SCALE GENOMIC DNA]</scope>
    <source>
        <strain evidence="5">CGMCC 1.10130</strain>
    </source>
</reference>
<feature type="domain" description="HD" evidence="2">
    <location>
        <begin position="153"/>
        <end position="280"/>
    </location>
</feature>
<feature type="region of interest" description="Disordered" evidence="1">
    <location>
        <begin position="55"/>
        <end position="76"/>
    </location>
</feature>
<name>A0A8J2U1Y4_9GAMM</name>
<evidence type="ECO:0000259" key="2">
    <source>
        <dbReference type="PROSITE" id="PS51831"/>
    </source>
</evidence>
<keyword evidence="5" id="KW-1185">Reference proteome</keyword>
<dbReference type="PROSITE" id="PS51831">
    <property type="entry name" value="HD"/>
    <property type="match status" value="1"/>
</dbReference>
<accession>A0A8J2U1Y4</accession>